<accession>U6GSI2</accession>
<evidence type="ECO:0000313" key="4">
    <source>
        <dbReference type="EMBL" id="CDI83216.1"/>
    </source>
</evidence>
<evidence type="ECO:0000313" key="5">
    <source>
        <dbReference type="Proteomes" id="UP000018050"/>
    </source>
</evidence>
<dbReference type="EMBL" id="HG673380">
    <property type="protein sequence ID" value="CDI83216.1"/>
    <property type="molecule type" value="Genomic_DNA"/>
</dbReference>
<keyword evidence="1" id="KW-0175">Coiled coil</keyword>
<dbReference type="AlphaFoldDB" id="U6GSI2"/>
<proteinExistence type="predicted"/>
<evidence type="ECO:0000256" key="2">
    <source>
        <dbReference type="SAM" id="MobiDB-lite"/>
    </source>
</evidence>
<evidence type="ECO:0000256" key="1">
    <source>
        <dbReference type="SAM" id="Coils"/>
    </source>
</evidence>
<feature type="compositionally biased region" description="Low complexity" evidence="2">
    <location>
        <begin position="9"/>
        <end position="29"/>
    </location>
</feature>
<keyword evidence="5" id="KW-1185">Reference proteome</keyword>
<dbReference type="RefSeq" id="XP_013247636.1">
    <property type="nucleotide sequence ID" value="XM_013392182.1"/>
</dbReference>
<feature type="region of interest" description="Disordered" evidence="2">
    <location>
        <begin position="1"/>
        <end position="34"/>
    </location>
</feature>
<evidence type="ECO:0000256" key="3">
    <source>
        <dbReference type="SAM" id="Phobius"/>
    </source>
</evidence>
<feature type="coiled-coil region" evidence="1">
    <location>
        <begin position="204"/>
        <end position="231"/>
    </location>
</feature>
<dbReference type="Proteomes" id="UP000018050">
    <property type="component" value="Unassembled WGS sequence"/>
</dbReference>
<keyword evidence="3" id="KW-0812">Transmembrane</keyword>
<dbReference type="OrthoDB" id="405933at2759"/>
<reference evidence="4" key="1">
    <citation type="submission" date="2013-10" db="EMBL/GenBank/DDBJ databases">
        <title>Genomic analysis of the causative agents of coccidiosis in chickens.</title>
        <authorList>
            <person name="Reid A.J."/>
            <person name="Blake D."/>
            <person name="Billington K."/>
            <person name="Browne H."/>
            <person name="Dunn M."/>
            <person name="Hung S."/>
            <person name="Kawahara F."/>
            <person name="Miranda-Saavedra D."/>
            <person name="Mourier T."/>
            <person name="Nagra H."/>
            <person name="Otto T.D."/>
            <person name="Rawlings N."/>
            <person name="Sanchez A."/>
            <person name="Sanders M."/>
            <person name="Subramaniam C."/>
            <person name="Tay Y."/>
            <person name="Dear P."/>
            <person name="Doerig C."/>
            <person name="Gruber A."/>
            <person name="Parkinson J."/>
            <person name="Shirley M."/>
            <person name="Wan K.L."/>
            <person name="Berriman M."/>
            <person name="Tomley F."/>
            <person name="Pain A."/>
        </authorList>
    </citation>
    <scope>NUCLEOTIDE SEQUENCE</scope>
    <source>
        <strain evidence="4">Houghton</strain>
    </source>
</reference>
<keyword evidence="3" id="KW-0472">Membrane</keyword>
<protein>
    <submittedName>
        <fullName evidence="4">Uncharacterized protein</fullName>
    </submittedName>
</protein>
<keyword evidence="3" id="KW-1133">Transmembrane helix</keyword>
<reference evidence="4" key="2">
    <citation type="submission" date="2013-10" db="EMBL/GenBank/DDBJ databases">
        <authorList>
            <person name="Aslett M."/>
        </authorList>
    </citation>
    <scope>NUCLEOTIDE SEQUENCE</scope>
    <source>
        <strain evidence="4">Houghton</strain>
    </source>
</reference>
<organism evidence="4 5">
    <name type="scientific">Eimeria acervulina</name>
    <name type="common">Coccidian parasite</name>
    <dbReference type="NCBI Taxonomy" id="5801"/>
    <lineage>
        <taxon>Eukaryota</taxon>
        <taxon>Sar</taxon>
        <taxon>Alveolata</taxon>
        <taxon>Apicomplexa</taxon>
        <taxon>Conoidasida</taxon>
        <taxon>Coccidia</taxon>
        <taxon>Eucoccidiorida</taxon>
        <taxon>Eimeriorina</taxon>
        <taxon>Eimeriidae</taxon>
        <taxon>Eimeria</taxon>
    </lineage>
</organism>
<dbReference type="GeneID" id="25271509"/>
<sequence length="451" mass="51122">MRSLGGVRQQQPQLQQHQPQQQEQQQQQQQHHDAARSFLGRRRGACGLTFGAVCLLLIACVCCWAAPAVLGFPMDATRNAELQQQREQQQQQQQQQEREQAALALLTLHEKYSPPNCKYHPLPFSLNSFSLLSNNGEIILSDVFGLPGACEEEEHHLRFSLPPHVKDGRTVLSVSLDLHRDSFVEFKYIELYRQPKQNALPIPLKHSQADAAKLEERRRTAQQTATILEGAGGAKTRAVLSAPITDPEGAFLYYLTLADEGLSFESPVETPFVLNFAGEEPWKPFTRAVFQTAVRVPPRLHRFVRIYMRVSFRFVSGPFQLLLELFDEETPPDAAATQPACVLGCLGGTPTYNGQLFDHAMPTGYIYKLWLLVGDPMYFDNKNTQCMQFDFEYSLKFESRMTPFEVTTHSWMCPFARLPGLIVQLKKDAEDAIISDELGVIKMHSIDLKDW</sequence>
<gene>
    <name evidence="4" type="ORF">EAH_00034390</name>
</gene>
<name>U6GSI2_EIMAC</name>
<feature type="transmembrane region" description="Helical" evidence="3">
    <location>
        <begin position="45"/>
        <end position="70"/>
    </location>
</feature>
<dbReference type="VEuPathDB" id="ToxoDB:EAH_00034390"/>